<protein>
    <submittedName>
        <fullName evidence="1">Uncharacterized protein</fullName>
    </submittedName>
</protein>
<gene>
    <name evidence="1" type="primary">1</name>
    <name evidence="1" type="ORF">PBI_PAEDORE_1</name>
</gene>
<accession>A0A2P1JTQ9</accession>
<reference evidence="1 2" key="1">
    <citation type="submission" date="2018-02" db="EMBL/GenBank/DDBJ databases">
        <authorList>
            <person name="Zack K.M."/>
            <person name="Dedrick R.M."/>
            <person name="Ward M."/>
            <person name="Garlena R.A."/>
            <person name="Russell D.A."/>
            <person name="Pope W.H."/>
            <person name="Jacobs-Sera D."/>
            <person name="Hatfull G.F."/>
        </authorList>
    </citation>
    <scope>NUCLEOTIDE SEQUENCE [LARGE SCALE GENOMIC DNA]</scope>
</reference>
<organism evidence="1 2">
    <name type="scientific">Streptomyces phage Paedore</name>
    <dbReference type="NCBI Taxonomy" id="2108134"/>
    <lineage>
        <taxon>Viruses</taxon>
        <taxon>Duplodnaviria</taxon>
        <taxon>Heunggongvirae</taxon>
        <taxon>Uroviricota</taxon>
        <taxon>Caudoviricetes</taxon>
        <taxon>Arquatrovirinae</taxon>
        <taxon>Arequatrovirus</taxon>
        <taxon>Arequatrovirus paedore</taxon>
    </lineage>
</organism>
<sequence length="64" mass="6718">MTSGDDLTFALQIAGAELATEPPSPDSPLGRLRLFAAANPGLELGHEHVRQAIAGTLPRLSDRP</sequence>
<dbReference type="Proteomes" id="UP000240673">
    <property type="component" value="Segment"/>
</dbReference>
<evidence type="ECO:0000313" key="1">
    <source>
        <dbReference type="EMBL" id="AVO22484.1"/>
    </source>
</evidence>
<dbReference type="RefSeq" id="YP_010055867.1">
    <property type="nucleotide sequence ID" value="NC_054671.1"/>
</dbReference>
<name>A0A2P1JTQ9_9CAUD</name>
<dbReference type="GeneID" id="64471888"/>
<dbReference type="KEGG" id="vg:64471888"/>
<evidence type="ECO:0000313" key="2">
    <source>
        <dbReference type="Proteomes" id="UP000240673"/>
    </source>
</evidence>
<keyword evidence="2" id="KW-1185">Reference proteome</keyword>
<dbReference type="EMBL" id="MH001460">
    <property type="protein sequence ID" value="AVO22484.1"/>
    <property type="molecule type" value="Genomic_DNA"/>
</dbReference>
<proteinExistence type="predicted"/>